<evidence type="ECO:0000256" key="1">
    <source>
        <dbReference type="ARBA" id="ARBA00022490"/>
    </source>
</evidence>
<dbReference type="SUPFAM" id="SSF74942">
    <property type="entry name" value="YhbC-like, C-terminal domain"/>
    <property type="match status" value="1"/>
</dbReference>
<dbReference type="InterPro" id="IPR036847">
    <property type="entry name" value="RimP_C_sf"/>
</dbReference>
<evidence type="ECO:0000256" key="3">
    <source>
        <dbReference type="HAMAP-Rule" id="MF_01077"/>
    </source>
</evidence>
<dbReference type="SUPFAM" id="SSF75420">
    <property type="entry name" value="YhbC-like, N-terminal domain"/>
    <property type="match status" value="1"/>
</dbReference>
<comment type="function">
    <text evidence="3">Required for maturation of 30S ribosomal subunits.</text>
</comment>
<organism evidence="6 7">
    <name type="scientific">Dysosmobacter segnis</name>
    <dbReference type="NCBI Taxonomy" id="2763042"/>
    <lineage>
        <taxon>Bacteria</taxon>
        <taxon>Bacillati</taxon>
        <taxon>Bacillota</taxon>
        <taxon>Clostridia</taxon>
        <taxon>Eubacteriales</taxon>
        <taxon>Oscillospiraceae</taxon>
        <taxon>Dysosmobacter</taxon>
    </lineage>
</organism>
<dbReference type="EMBL" id="JACOQI010000001">
    <property type="protein sequence ID" value="MBC5768886.1"/>
    <property type="molecule type" value="Genomic_DNA"/>
</dbReference>
<sequence length="153" mass="16966">MEKVTDLTARLAAPIVEEQGCSLWDVEYVKEAGTWYLRVLIDKEGGVDILDCENISRALSDLLDEADPIEGSYTLEIGSAGAERVLKRPADFQRYLNSPVLVKLYKPVDGRKEFPGTLTAYNEADGSLTVDLNGTAYTFGKKDVALCRLRVEF</sequence>
<keyword evidence="7" id="KW-1185">Reference proteome</keyword>
<dbReference type="Gene3D" id="3.30.300.70">
    <property type="entry name" value="RimP-like superfamily, N-terminal"/>
    <property type="match status" value="1"/>
</dbReference>
<keyword evidence="1 3" id="KW-0963">Cytoplasm</keyword>
<protein>
    <recommendedName>
        <fullName evidence="3">Ribosome maturation factor RimP</fullName>
    </recommendedName>
</protein>
<feature type="domain" description="Ribosome maturation factor RimP C-terminal" evidence="5">
    <location>
        <begin position="86"/>
        <end position="153"/>
    </location>
</feature>
<dbReference type="RefSeq" id="WP_187013290.1">
    <property type="nucleotide sequence ID" value="NZ_JACOQI010000001.1"/>
</dbReference>
<dbReference type="CDD" id="cd01734">
    <property type="entry name" value="YlxS_C"/>
    <property type="match status" value="1"/>
</dbReference>
<reference evidence="6" key="1">
    <citation type="submission" date="2020-08" db="EMBL/GenBank/DDBJ databases">
        <title>Genome public.</title>
        <authorList>
            <person name="Liu C."/>
            <person name="Sun Q."/>
        </authorList>
    </citation>
    <scope>NUCLEOTIDE SEQUENCE</scope>
    <source>
        <strain evidence="6">BX15</strain>
    </source>
</reference>
<dbReference type="Pfam" id="PF17384">
    <property type="entry name" value="DUF150_C"/>
    <property type="match status" value="1"/>
</dbReference>
<dbReference type="InterPro" id="IPR003728">
    <property type="entry name" value="Ribosome_maturation_RimP"/>
</dbReference>
<comment type="similarity">
    <text evidence="3">Belongs to the RimP family.</text>
</comment>
<comment type="caution">
    <text evidence="6">The sequence shown here is derived from an EMBL/GenBank/DDBJ whole genome shotgun (WGS) entry which is preliminary data.</text>
</comment>
<gene>
    <name evidence="3" type="primary">rimP</name>
    <name evidence="6" type="ORF">H8Z83_00790</name>
</gene>
<proteinExistence type="inferred from homology"/>
<dbReference type="PANTHER" id="PTHR33867">
    <property type="entry name" value="RIBOSOME MATURATION FACTOR RIMP"/>
    <property type="match status" value="1"/>
</dbReference>
<dbReference type="InterPro" id="IPR035956">
    <property type="entry name" value="RimP_N_sf"/>
</dbReference>
<comment type="subcellular location">
    <subcellularLocation>
        <location evidence="3">Cytoplasm</location>
    </subcellularLocation>
</comment>
<accession>A0A923MF13</accession>
<dbReference type="HAMAP" id="MF_01077">
    <property type="entry name" value="RimP"/>
    <property type="match status" value="1"/>
</dbReference>
<dbReference type="InterPro" id="IPR028998">
    <property type="entry name" value="RimP_C"/>
</dbReference>
<evidence type="ECO:0000313" key="6">
    <source>
        <dbReference type="EMBL" id="MBC5768886.1"/>
    </source>
</evidence>
<name>A0A923MF13_9FIRM</name>
<dbReference type="Gene3D" id="2.30.30.180">
    <property type="entry name" value="Ribosome maturation factor RimP, C-terminal domain"/>
    <property type="match status" value="1"/>
</dbReference>
<dbReference type="Proteomes" id="UP000620327">
    <property type="component" value="Unassembled WGS sequence"/>
</dbReference>
<dbReference type="GO" id="GO:0000028">
    <property type="term" value="P:ribosomal small subunit assembly"/>
    <property type="evidence" value="ECO:0007669"/>
    <property type="project" value="TreeGrafter"/>
</dbReference>
<dbReference type="Pfam" id="PF02576">
    <property type="entry name" value="RimP_N"/>
    <property type="match status" value="1"/>
</dbReference>
<dbReference type="GO" id="GO:0006412">
    <property type="term" value="P:translation"/>
    <property type="evidence" value="ECO:0007669"/>
    <property type="project" value="TreeGrafter"/>
</dbReference>
<feature type="domain" description="Ribosome maturation factor RimP N-terminal" evidence="4">
    <location>
        <begin position="12"/>
        <end position="83"/>
    </location>
</feature>
<dbReference type="GO" id="GO:0005829">
    <property type="term" value="C:cytosol"/>
    <property type="evidence" value="ECO:0007669"/>
    <property type="project" value="TreeGrafter"/>
</dbReference>
<evidence type="ECO:0000313" key="7">
    <source>
        <dbReference type="Proteomes" id="UP000620327"/>
    </source>
</evidence>
<dbReference type="InterPro" id="IPR028989">
    <property type="entry name" value="RimP_N"/>
</dbReference>
<evidence type="ECO:0000256" key="2">
    <source>
        <dbReference type="ARBA" id="ARBA00022517"/>
    </source>
</evidence>
<dbReference type="FunFam" id="3.30.300.70:FF:000001">
    <property type="entry name" value="Ribosome maturation factor RimP"/>
    <property type="match status" value="1"/>
</dbReference>
<dbReference type="AlphaFoldDB" id="A0A923MF13"/>
<evidence type="ECO:0000259" key="5">
    <source>
        <dbReference type="Pfam" id="PF17384"/>
    </source>
</evidence>
<dbReference type="PANTHER" id="PTHR33867:SF1">
    <property type="entry name" value="RIBOSOME MATURATION FACTOR RIMP"/>
    <property type="match status" value="1"/>
</dbReference>
<keyword evidence="2 3" id="KW-0690">Ribosome biogenesis</keyword>
<evidence type="ECO:0000259" key="4">
    <source>
        <dbReference type="Pfam" id="PF02576"/>
    </source>
</evidence>